<dbReference type="FunFam" id="2.60.120.590:FF:000004">
    <property type="entry name" value="DNA oxidative demethylase ALKBH2"/>
    <property type="match status" value="1"/>
</dbReference>
<evidence type="ECO:0000256" key="5">
    <source>
        <dbReference type="ARBA" id="ARBA00022964"/>
    </source>
</evidence>
<accession>H5TEF4</accession>
<dbReference type="GO" id="GO:0032451">
    <property type="term" value="F:demethylase activity"/>
    <property type="evidence" value="ECO:0007669"/>
    <property type="project" value="UniProtKB-ARBA"/>
</dbReference>
<dbReference type="InterPro" id="IPR005123">
    <property type="entry name" value="Oxoglu/Fe-dep_dioxygenase_dom"/>
</dbReference>
<dbReference type="RefSeq" id="WP_006007094.1">
    <property type="nucleotide sequence ID" value="NZ_BAET01000031.1"/>
</dbReference>
<feature type="domain" description="Fe2OG dioxygenase" evidence="9">
    <location>
        <begin position="113"/>
        <end position="210"/>
    </location>
</feature>
<dbReference type="PROSITE" id="PS51471">
    <property type="entry name" value="FE2OG_OXY"/>
    <property type="match status" value="1"/>
</dbReference>
<evidence type="ECO:0000313" key="10">
    <source>
        <dbReference type="EMBL" id="GAB56681.1"/>
    </source>
</evidence>
<keyword evidence="6" id="KW-0560">Oxidoreductase</keyword>
<evidence type="ECO:0000256" key="3">
    <source>
        <dbReference type="ARBA" id="ARBA00022763"/>
    </source>
</evidence>
<keyword evidence="5 10" id="KW-0223">Dioxygenase</keyword>
<dbReference type="PANTHER" id="PTHR31212">
    <property type="entry name" value="ALPHA-KETOGLUTARATE-DEPENDENT DIOXYGENASE ALKB HOMOLOG 3"/>
    <property type="match status" value="1"/>
</dbReference>
<dbReference type="AlphaFoldDB" id="H5TEF4"/>
<gene>
    <name evidence="10" type="ORF">GPUN_2566</name>
</gene>
<evidence type="ECO:0000256" key="7">
    <source>
        <dbReference type="ARBA" id="ARBA00023004"/>
    </source>
</evidence>
<keyword evidence="7" id="KW-0408">Iron</keyword>
<evidence type="ECO:0000256" key="1">
    <source>
        <dbReference type="ARBA" id="ARBA00001954"/>
    </source>
</evidence>
<evidence type="ECO:0000259" key="9">
    <source>
        <dbReference type="PROSITE" id="PS51471"/>
    </source>
</evidence>
<keyword evidence="8" id="KW-0234">DNA repair</keyword>
<comment type="cofactor">
    <cofactor evidence="1">
        <name>Fe(2+)</name>
        <dbReference type="ChEBI" id="CHEBI:29033"/>
    </cofactor>
</comment>
<dbReference type="Gene3D" id="2.60.120.590">
    <property type="entry name" value="Alpha-ketoglutarate-dependent dioxygenase AlkB-like"/>
    <property type="match status" value="1"/>
</dbReference>
<organism evidence="10 11">
    <name type="scientific">Glaciecola punicea ACAM 611</name>
    <dbReference type="NCBI Taxonomy" id="1121923"/>
    <lineage>
        <taxon>Bacteria</taxon>
        <taxon>Pseudomonadati</taxon>
        <taxon>Pseudomonadota</taxon>
        <taxon>Gammaproteobacteria</taxon>
        <taxon>Alteromonadales</taxon>
        <taxon>Alteromonadaceae</taxon>
        <taxon>Glaciecola</taxon>
    </lineage>
</organism>
<dbReference type="GO" id="GO:0016705">
    <property type="term" value="F:oxidoreductase activity, acting on paired donors, with incorporation or reduction of molecular oxygen"/>
    <property type="evidence" value="ECO:0007669"/>
    <property type="project" value="UniProtKB-ARBA"/>
</dbReference>
<evidence type="ECO:0000256" key="2">
    <source>
        <dbReference type="ARBA" id="ARBA00022723"/>
    </source>
</evidence>
<dbReference type="GO" id="GO:0051213">
    <property type="term" value="F:dioxygenase activity"/>
    <property type="evidence" value="ECO:0007669"/>
    <property type="project" value="UniProtKB-KW"/>
</dbReference>
<name>H5TEF4_9ALTE</name>
<comment type="caution">
    <text evidence="10">The sequence shown here is derived from an EMBL/GenBank/DDBJ whole genome shotgun (WGS) entry which is preliminary data.</text>
</comment>
<reference evidence="10 11" key="2">
    <citation type="journal article" date="2017" name="Antonie Van Leeuwenhoek">
        <title>Rhizobium rhizosphaerae sp. nov., a novel species isolated from rice rhizosphere.</title>
        <authorList>
            <person name="Zhao J.J."/>
            <person name="Zhang J."/>
            <person name="Zhang R.J."/>
            <person name="Zhang C.W."/>
            <person name="Yin H.Q."/>
            <person name="Zhang X.X."/>
        </authorList>
    </citation>
    <scope>NUCLEOTIDE SEQUENCE [LARGE SCALE GENOMIC DNA]</scope>
    <source>
        <strain evidence="10 11">ACAM 611</strain>
    </source>
</reference>
<dbReference type="InterPro" id="IPR037151">
    <property type="entry name" value="AlkB-like_sf"/>
</dbReference>
<dbReference type="Pfam" id="PF13532">
    <property type="entry name" value="2OG-FeII_Oxy_2"/>
    <property type="match status" value="1"/>
</dbReference>
<evidence type="ECO:0000256" key="8">
    <source>
        <dbReference type="ARBA" id="ARBA00023204"/>
    </source>
</evidence>
<keyword evidence="2" id="KW-0479">Metal-binding</keyword>
<dbReference type="EMBL" id="BAET01000031">
    <property type="protein sequence ID" value="GAB56681.1"/>
    <property type="molecule type" value="Genomic_DNA"/>
</dbReference>
<dbReference type="SUPFAM" id="SSF51197">
    <property type="entry name" value="Clavaminate synthase-like"/>
    <property type="match status" value="1"/>
</dbReference>
<evidence type="ECO:0000313" key="11">
    <source>
        <dbReference type="Proteomes" id="UP000053586"/>
    </source>
</evidence>
<dbReference type="GO" id="GO:0140097">
    <property type="term" value="F:catalytic activity, acting on DNA"/>
    <property type="evidence" value="ECO:0007669"/>
    <property type="project" value="UniProtKB-ARBA"/>
</dbReference>
<dbReference type="GO" id="GO:0016787">
    <property type="term" value="F:hydrolase activity"/>
    <property type="evidence" value="ECO:0007669"/>
    <property type="project" value="UniProtKB-ARBA"/>
</dbReference>
<dbReference type="Proteomes" id="UP000053586">
    <property type="component" value="Unassembled WGS sequence"/>
</dbReference>
<keyword evidence="11" id="KW-1185">Reference proteome</keyword>
<dbReference type="InterPro" id="IPR027450">
    <property type="entry name" value="AlkB-like"/>
</dbReference>
<evidence type="ECO:0000256" key="4">
    <source>
        <dbReference type="ARBA" id="ARBA00022842"/>
    </source>
</evidence>
<dbReference type="InterPro" id="IPR032854">
    <property type="entry name" value="ALKBH3"/>
</dbReference>
<reference evidence="10 11" key="1">
    <citation type="journal article" date="2012" name="J. Bacteriol.">
        <title>Genome sequence of proteorhodopsin-containing sea ice bacterium Glaciecola punicea ACAM 611T.</title>
        <authorList>
            <person name="Qin Q.-L."/>
            <person name="Xie B.-B."/>
            <person name="Shu Y.-L."/>
            <person name="Rong J.-C."/>
            <person name="Zhao D.-L."/>
            <person name="Zhang X.-Y."/>
            <person name="Chen X.-L."/>
            <person name="Zhou B.-C."/>
            <person name="Zhanga Y.-Z."/>
        </authorList>
    </citation>
    <scope>NUCLEOTIDE SEQUENCE [LARGE SCALE GENOMIC DNA]</scope>
    <source>
        <strain evidence="10 11">ACAM 611</strain>
    </source>
</reference>
<sequence length="213" mass="24910">MNKQKIPLINASDPSQEEAVFILAMENAHVEYYPNWLSHKHAKSLMDYFIAQLQWQQPSITLYGQQRLIPRLQAWYGDPDSQYEYSRLVMQPLPWDIRLAKLKQACEQKCRARFNSVLANYYRHGRDSMGMHADNEPELGAQPIIASVSLGQTRRFTFKNIHTKETYKIGLEHGSLLVMKGDTQQHWHHGMNKSRTQTGPRLNFTFRHVTQKK</sequence>
<protein>
    <submittedName>
        <fullName evidence="10">Alpha-ketoglutarate-dependent dioxygenase alkB homolog 3</fullName>
    </submittedName>
</protein>
<dbReference type="GO" id="GO:0046872">
    <property type="term" value="F:metal ion binding"/>
    <property type="evidence" value="ECO:0007669"/>
    <property type="project" value="UniProtKB-KW"/>
</dbReference>
<dbReference type="GO" id="GO:0006307">
    <property type="term" value="P:DNA alkylation repair"/>
    <property type="evidence" value="ECO:0007669"/>
    <property type="project" value="InterPro"/>
</dbReference>
<keyword evidence="4" id="KW-0460">Magnesium</keyword>
<proteinExistence type="predicted"/>
<evidence type="ECO:0000256" key="6">
    <source>
        <dbReference type="ARBA" id="ARBA00023002"/>
    </source>
</evidence>
<dbReference type="PANTHER" id="PTHR31212:SF4">
    <property type="entry name" value="ALPHA-KETOGLUTARATE-DEPENDENT DIOXYGENASE ALKB HOMOLOG 3"/>
    <property type="match status" value="1"/>
</dbReference>
<dbReference type="eggNOG" id="COG3145">
    <property type="taxonomic scope" value="Bacteria"/>
</dbReference>
<keyword evidence="3" id="KW-0227">DNA damage</keyword>
<dbReference type="STRING" id="56804.BAE46_04740"/>